<reference evidence="2" key="1">
    <citation type="submission" date="2021-01" db="EMBL/GenBank/DDBJ databases">
        <authorList>
            <person name="Kaushik A."/>
        </authorList>
    </citation>
    <scope>NUCLEOTIDE SEQUENCE</scope>
    <source>
        <strain evidence="2">AG4-R118</strain>
    </source>
</reference>
<name>A0A8H3AVC9_9AGAM</name>
<dbReference type="Proteomes" id="UP000663888">
    <property type="component" value="Unassembled WGS sequence"/>
</dbReference>
<evidence type="ECO:0000256" key="1">
    <source>
        <dbReference type="SAM" id="MobiDB-lite"/>
    </source>
</evidence>
<protein>
    <submittedName>
        <fullName evidence="2">Uncharacterized protein</fullName>
    </submittedName>
</protein>
<organism evidence="2 3">
    <name type="scientific">Rhizoctonia solani</name>
    <dbReference type="NCBI Taxonomy" id="456999"/>
    <lineage>
        <taxon>Eukaryota</taxon>
        <taxon>Fungi</taxon>
        <taxon>Dikarya</taxon>
        <taxon>Basidiomycota</taxon>
        <taxon>Agaricomycotina</taxon>
        <taxon>Agaricomycetes</taxon>
        <taxon>Cantharellales</taxon>
        <taxon>Ceratobasidiaceae</taxon>
        <taxon>Rhizoctonia</taxon>
    </lineage>
</organism>
<feature type="compositionally biased region" description="Polar residues" evidence="1">
    <location>
        <begin position="591"/>
        <end position="602"/>
    </location>
</feature>
<feature type="region of interest" description="Disordered" evidence="1">
    <location>
        <begin position="532"/>
        <end position="603"/>
    </location>
</feature>
<proteinExistence type="predicted"/>
<accession>A0A8H3AVC9</accession>
<evidence type="ECO:0000313" key="3">
    <source>
        <dbReference type="Proteomes" id="UP000663888"/>
    </source>
</evidence>
<comment type="caution">
    <text evidence="2">The sequence shown here is derived from an EMBL/GenBank/DDBJ whole genome shotgun (WGS) entry which is preliminary data.</text>
</comment>
<dbReference type="AlphaFoldDB" id="A0A8H3AVC9"/>
<sequence>MTQVHSNSSIKDMTYNPPLLPDYLSRNHNLTVIVGVPTNEEVKIIHDTIRAVNSVSNFPALYDHKLSTQLAQYLFTVQMAVYRNEYPSSIFPVEHTYTPPPVPSHIPISLEPVVGAPSDEELQSAHGVVRAMENLANSPFFDSALGAKLSQHLFNIQFARYIQDSNQGQLIQRSANPLPPNNQNDPLAVKHIRDPDIADQQGPQDPGPTELEFSKPSFSLEAPRIRNLSDPTGNKNSNKLDIAQQLEHTNQLLRVIGRTLIMTYSHSAKRWNGSTYSSYRLLNDKCELPWMHRLPEIYTSDSTNLWGTFTVQDLASYLKFYDIGADLIEESTGNLKSDKEADVKKLLAVTIPTTITPIDILDMTQVHSNSSIKDMTYSPPPLPDYLSRNYDLRVIVGVPTDEEIKAIHDVIRAINSVSTVPSLYDHKLSTQLAQYLFTVQMAVYRNEYPCSVFPGHKENTYTPPSIPSHIPIALEPVVGSPSDNQLESAHGAVRTLEGLAHSPFFDATLGVKLSQHLFNIQFARYIQDSGQGQFSQKPANAPLSSQGNINAPIPNLPRDAPDHQQEPQDTSPTNSGSNTPAPVREVPPNPNTSEPTITPQSNDKMDQLYQAQQETNRISRENEELLRSIKQTLITTYIKGRRQSYSSYSAYDTVNHKGESPRMYHLPEIYAKGDSTLDRSISDEQVARYLRFYNIGTKLIREETGKLEPGKGAGAKRLLGHYVYYYRLPPDENA</sequence>
<gene>
    <name evidence="2" type="ORF">RDB_LOCUS50790</name>
</gene>
<dbReference type="EMBL" id="CAJMWX010000973">
    <property type="protein sequence ID" value="CAE6441405.1"/>
    <property type="molecule type" value="Genomic_DNA"/>
</dbReference>
<feature type="compositionally biased region" description="Polar residues" evidence="1">
    <location>
        <begin position="567"/>
        <end position="580"/>
    </location>
</feature>
<evidence type="ECO:0000313" key="2">
    <source>
        <dbReference type="EMBL" id="CAE6441405.1"/>
    </source>
</evidence>
<feature type="compositionally biased region" description="Polar residues" evidence="1">
    <location>
        <begin position="532"/>
        <end position="549"/>
    </location>
</feature>